<dbReference type="RefSeq" id="WP_344087190.1">
    <property type="nucleotide sequence ID" value="NZ_BAAAHB010000009.1"/>
</dbReference>
<dbReference type="SUPFAM" id="SSF55961">
    <property type="entry name" value="Bet v1-like"/>
    <property type="match status" value="1"/>
</dbReference>
<comment type="similarity">
    <text evidence="1">Belongs to the AHA1 family.</text>
</comment>
<dbReference type="InterPro" id="IPR013538">
    <property type="entry name" value="ASHA1/2-like_C"/>
</dbReference>
<accession>A0ABN0ZLL3</accession>
<dbReference type="Gene3D" id="3.30.530.20">
    <property type="match status" value="1"/>
</dbReference>
<feature type="domain" description="Activator of Hsp90 ATPase homologue 1/2-like C-terminal" evidence="2">
    <location>
        <begin position="27"/>
        <end position="144"/>
    </location>
</feature>
<reference evidence="3 4" key="1">
    <citation type="journal article" date="2019" name="Int. J. Syst. Evol. Microbiol.">
        <title>The Global Catalogue of Microorganisms (GCM) 10K type strain sequencing project: providing services to taxonomists for standard genome sequencing and annotation.</title>
        <authorList>
            <consortium name="The Broad Institute Genomics Platform"/>
            <consortium name="The Broad Institute Genome Sequencing Center for Infectious Disease"/>
            <person name="Wu L."/>
            <person name="Ma J."/>
        </authorList>
    </citation>
    <scope>NUCLEOTIDE SEQUENCE [LARGE SCALE GENOMIC DNA]</scope>
    <source>
        <strain evidence="3 4">JCM 10649</strain>
    </source>
</reference>
<gene>
    <name evidence="3" type="ORF">GCM10009544_13590</name>
</gene>
<evidence type="ECO:0000259" key="2">
    <source>
        <dbReference type="Pfam" id="PF08327"/>
    </source>
</evidence>
<name>A0ABN0ZLL3_9ACTN</name>
<keyword evidence="4" id="KW-1185">Reference proteome</keyword>
<evidence type="ECO:0000313" key="4">
    <source>
        <dbReference type="Proteomes" id="UP001499895"/>
    </source>
</evidence>
<dbReference type="Proteomes" id="UP001499895">
    <property type="component" value="Unassembled WGS sequence"/>
</dbReference>
<protein>
    <submittedName>
        <fullName evidence="3">SRPBCC family protein</fullName>
    </submittedName>
</protein>
<evidence type="ECO:0000313" key="3">
    <source>
        <dbReference type="EMBL" id="GAA0452077.1"/>
    </source>
</evidence>
<dbReference type="Pfam" id="PF08327">
    <property type="entry name" value="AHSA1"/>
    <property type="match status" value="1"/>
</dbReference>
<sequence length="174" mass="19381">MATPDPHGTSETQGDTHTLRFELSLPYPVEEVWAAVATPEVLPAWLAAADPFEARPEGAVTLRWLNTDPRGHATVAPGRITAWEPPRTAEYTVDIHGRIRFALEPAAGGGTLLHFTNEVTGTDAVRLDCLAGWHHHFEYLREALAGRPANWSAWTLDRWRELREEYELRPSGPA</sequence>
<comment type="caution">
    <text evidence="3">The sequence shown here is derived from an EMBL/GenBank/DDBJ whole genome shotgun (WGS) entry which is preliminary data.</text>
</comment>
<proteinExistence type="inferred from homology"/>
<organism evidence="3 4">
    <name type="scientific">Streptomyces stramineus</name>
    <dbReference type="NCBI Taxonomy" id="173861"/>
    <lineage>
        <taxon>Bacteria</taxon>
        <taxon>Bacillati</taxon>
        <taxon>Actinomycetota</taxon>
        <taxon>Actinomycetes</taxon>
        <taxon>Kitasatosporales</taxon>
        <taxon>Streptomycetaceae</taxon>
        <taxon>Streptomyces</taxon>
    </lineage>
</organism>
<dbReference type="InterPro" id="IPR023393">
    <property type="entry name" value="START-like_dom_sf"/>
</dbReference>
<dbReference type="EMBL" id="BAAAHB010000009">
    <property type="protein sequence ID" value="GAA0452077.1"/>
    <property type="molecule type" value="Genomic_DNA"/>
</dbReference>
<evidence type="ECO:0000256" key="1">
    <source>
        <dbReference type="ARBA" id="ARBA00006817"/>
    </source>
</evidence>